<dbReference type="Proteomes" id="UP000469346">
    <property type="component" value="Unassembled WGS sequence"/>
</dbReference>
<dbReference type="EMBL" id="JAAGRR010000128">
    <property type="protein sequence ID" value="NDY43173.1"/>
    <property type="molecule type" value="Genomic_DNA"/>
</dbReference>
<dbReference type="PANTHER" id="PTHR33525:SF3">
    <property type="entry name" value="RIBONUCLEASE Y"/>
    <property type="match status" value="1"/>
</dbReference>
<feature type="domain" description="HDOD" evidence="1">
    <location>
        <begin position="16"/>
        <end position="212"/>
    </location>
</feature>
<organism evidence="2 3">
    <name type="scientific">Dissulfurirhabdus thermomarina</name>
    <dbReference type="NCBI Taxonomy" id="1765737"/>
    <lineage>
        <taxon>Bacteria</taxon>
        <taxon>Deltaproteobacteria</taxon>
        <taxon>Dissulfurirhabdaceae</taxon>
        <taxon>Dissulfurirhabdus</taxon>
    </lineage>
</organism>
<evidence type="ECO:0000313" key="2">
    <source>
        <dbReference type="EMBL" id="NDY43173.1"/>
    </source>
</evidence>
<gene>
    <name evidence="2" type="ORF">G3N55_10010</name>
</gene>
<accession>A0A6N9TSW5</accession>
<dbReference type="SUPFAM" id="SSF109604">
    <property type="entry name" value="HD-domain/PDEase-like"/>
    <property type="match status" value="1"/>
</dbReference>
<name>A0A6N9TSW5_DISTH</name>
<dbReference type="AlphaFoldDB" id="A0A6N9TSW5"/>
<comment type="caution">
    <text evidence="2">The sequence shown here is derived from an EMBL/GenBank/DDBJ whole genome shotgun (WGS) entry which is preliminary data.</text>
</comment>
<dbReference type="Gene3D" id="1.10.3210.10">
    <property type="entry name" value="Hypothetical protein af1432"/>
    <property type="match status" value="1"/>
</dbReference>
<dbReference type="RefSeq" id="WP_163299287.1">
    <property type="nucleotide sequence ID" value="NZ_JAAGRR010000128.1"/>
</dbReference>
<protein>
    <submittedName>
        <fullName evidence="2">HDOD domain-containing protein</fullName>
    </submittedName>
</protein>
<keyword evidence="3" id="KW-1185">Reference proteome</keyword>
<reference evidence="2 3" key="1">
    <citation type="submission" date="2020-02" db="EMBL/GenBank/DDBJ databases">
        <title>Comparative genomics of sulfur disproportionating microorganisms.</title>
        <authorList>
            <person name="Ward L.M."/>
            <person name="Bertran E."/>
            <person name="Johnston D.T."/>
        </authorList>
    </citation>
    <scope>NUCLEOTIDE SEQUENCE [LARGE SCALE GENOMIC DNA]</scope>
    <source>
        <strain evidence="2 3">DSM 100025</strain>
    </source>
</reference>
<sequence>MNPKKIDEIYAAVDRLPPFPEIAHRVMLLMDDPKATVQDMVEIVKYDQGITTNILRVCNSAAFGLPRKVESLSTAISLLGQRQLVDIIMANCGERLLSESVPGYDLKSRELWWHSVTTATASKLIARRCREAFPPHLFTTALLHDIGKIVLHTYVRDDFERITALVKERGVPFYVAEAEVLGADHARIGAEILSRWNFPAEIVEGVRIHHQPEACRENHLGAVVALSDLLSVVMGIGAGVDGLTYEGGSELLEICGLEAGEMDLLLAELWDELRRTEDMLGVHP</sequence>
<dbReference type="InterPro" id="IPR052340">
    <property type="entry name" value="RNase_Y/CdgJ"/>
</dbReference>
<dbReference type="CDD" id="cd00077">
    <property type="entry name" value="HDc"/>
    <property type="match status" value="1"/>
</dbReference>
<dbReference type="NCBIfam" id="TIGR00277">
    <property type="entry name" value="HDIG"/>
    <property type="match status" value="1"/>
</dbReference>
<dbReference type="InterPro" id="IPR003607">
    <property type="entry name" value="HD/PDEase_dom"/>
</dbReference>
<dbReference type="Pfam" id="PF08668">
    <property type="entry name" value="HDOD"/>
    <property type="match status" value="1"/>
</dbReference>
<dbReference type="InterPro" id="IPR013976">
    <property type="entry name" value="HDOD"/>
</dbReference>
<evidence type="ECO:0000259" key="1">
    <source>
        <dbReference type="PROSITE" id="PS51833"/>
    </source>
</evidence>
<dbReference type="InterPro" id="IPR006675">
    <property type="entry name" value="HDIG_dom"/>
</dbReference>
<proteinExistence type="predicted"/>
<dbReference type="PROSITE" id="PS51833">
    <property type="entry name" value="HDOD"/>
    <property type="match status" value="1"/>
</dbReference>
<dbReference type="PANTHER" id="PTHR33525">
    <property type="match status" value="1"/>
</dbReference>
<evidence type="ECO:0000313" key="3">
    <source>
        <dbReference type="Proteomes" id="UP000469346"/>
    </source>
</evidence>